<feature type="transmembrane region" description="Helical" evidence="8">
    <location>
        <begin position="172"/>
        <end position="193"/>
    </location>
</feature>
<dbReference type="InterPro" id="IPR036640">
    <property type="entry name" value="ABC1_TM_sf"/>
</dbReference>
<evidence type="ECO:0000256" key="1">
    <source>
        <dbReference type="ARBA" id="ARBA00004651"/>
    </source>
</evidence>
<feature type="domain" description="ABC transporter" evidence="9">
    <location>
        <begin position="384"/>
        <end position="579"/>
    </location>
</feature>
<keyword evidence="7 8" id="KW-0472">Membrane</keyword>
<sequence>MTSSTSAVDGHILPLPESMSGHSIAKRPSISQVLLPFWFSSEKWLALGLLSVILTITFAGTLGAVTLNEYQGKLTDALVALDWEALKPLFLFSLLLGVVTGVLPSGSTIISGYLELRWRTWMTHVHLDKWTCNAHYFALERDGLISNADQRIAEDIRQAVEITINLLTSSTYVVVSTITYSIVLWNLAGALEFEVFNHQFSITGYMVYAVFIYQFLQLLISHWLGKNLIGLNMHKQTVEADFRHQGMQLREYAEQIAFYGGEEREKRSLVERFARIRANTIRILTRTFSVTLGQTFYASSLTLLPTLLALPLLLTSKISYGQMVSIIGAYHMLSNTVAFFPQAYINFTQWLGLTNRLRDLQWAINKVEQQQTEISHLNSLGPYLHCEALSLFTPKGKALARLDSWTVEKGERWLIKGRSGSGKSTLLRALAGLWPYGAGQICLPHGRQSLFLPQKSYIPTGLLKDALCYPHTSSDFTDDQCRKALIDCCLPALSDSLTVRERWQQTLSGGEQQRLAMARVLLQRPSFIFLDEATSALDPETEHSIYTTLIEQLPDSTLISVAHRESLARFHSHTLDLTLSQ</sequence>
<keyword evidence="3 8" id="KW-0812">Transmembrane</keyword>
<evidence type="ECO:0000313" key="11">
    <source>
        <dbReference type="EMBL" id="SDS94277.1"/>
    </source>
</evidence>
<dbReference type="PROSITE" id="PS50929">
    <property type="entry name" value="ABC_TM1F"/>
    <property type="match status" value="1"/>
</dbReference>
<dbReference type="Pfam" id="PF06472">
    <property type="entry name" value="ABC_membrane_2"/>
    <property type="match status" value="1"/>
</dbReference>
<evidence type="ECO:0000256" key="7">
    <source>
        <dbReference type="ARBA" id="ARBA00023136"/>
    </source>
</evidence>
<organism evidence="11 12">
    <name type="scientific">Pseudomonas trivialis</name>
    <dbReference type="NCBI Taxonomy" id="200450"/>
    <lineage>
        <taxon>Bacteria</taxon>
        <taxon>Pseudomonadati</taxon>
        <taxon>Pseudomonadota</taxon>
        <taxon>Gammaproteobacteria</taxon>
        <taxon>Pseudomonadales</taxon>
        <taxon>Pseudomonadaceae</taxon>
        <taxon>Pseudomonas</taxon>
    </lineage>
</organism>
<dbReference type="EMBL" id="LT629760">
    <property type="protein sequence ID" value="SDS94277.1"/>
    <property type="molecule type" value="Genomic_DNA"/>
</dbReference>
<keyword evidence="4" id="KW-0547">Nucleotide-binding</keyword>
<feature type="transmembrane region" description="Helical" evidence="8">
    <location>
        <begin position="44"/>
        <end position="68"/>
    </location>
</feature>
<dbReference type="PANTHER" id="PTHR11384">
    <property type="entry name" value="ATP-BINDING CASSETTE, SUB-FAMILY D MEMBER"/>
    <property type="match status" value="1"/>
</dbReference>
<evidence type="ECO:0000259" key="10">
    <source>
        <dbReference type="PROSITE" id="PS50929"/>
    </source>
</evidence>
<gene>
    <name evidence="11" type="ORF">SAMN04490205_4172</name>
</gene>
<dbReference type="PROSITE" id="PS00211">
    <property type="entry name" value="ABC_TRANSPORTER_1"/>
    <property type="match status" value="1"/>
</dbReference>
<dbReference type="InterPro" id="IPR027417">
    <property type="entry name" value="P-loop_NTPase"/>
</dbReference>
<dbReference type="SUPFAM" id="SSF52540">
    <property type="entry name" value="P-loop containing nucleoside triphosphate hydrolases"/>
    <property type="match status" value="1"/>
</dbReference>
<evidence type="ECO:0000256" key="4">
    <source>
        <dbReference type="ARBA" id="ARBA00022741"/>
    </source>
</evidence>
<dbReference type="InterPro" id="IPR050835">
    <property type="entry name" value="ABC_transporter_sub-D"/>
</dbReference>
<evidence type="ECO:0000256" key="8">
    <source>
        <dbReference type="SAM" id="Phobius"/>
    </source>
</evidence>
<dbReference type="RefSeq" id="WP_197675628.1">
    <property type="nucleotide sequence ID" value="NZ_JYLK01000013.1"/>
</dbReference>
<accession>A0ABY0UNC6</accession>
<evidence type="ECO:0000256" key="6">
    <source>
        <dbReference type="ARBA" id="ARBA00022989"/>
    </source>
</evidence>
<protein>
    <submittedName>
        <fullName evidence="11">ATP-binding cassette transporter</fullName>
    </submittedName>
</protein>
<keyword evidence="12" id="KW-1185">Reference proteome</keyword>
<dbReference type="Gene3D" id="1.20.1560.10">
    <property type="entry name" value="ABC transporter type 1, transmembrane domain"/>
    <property type="match status" value="1"/>
</dbReference>
<feature type="transmembrane region" description="Helical" evidence="8">
    <location>
        <begin position="296"/>
        <end position="314"/>
    </location>
</feature>
<feature type="domain" description="ABC transmembrane type-1" evidence="10">
    <location>
        <begin position="45"/>
        <end position="349"/>
    </location>
</feature>
<feature type="transmembrane region" description="Helical" evidence="8">
    <location>
        <begin position="205"/>
        <end position="224"/>
    </location>
</feature>
<keyword evidence="5 11" id="KW-0067">ATP-binding</keyword>
<evidence type="ECO:0000256" key="5">
    <source>
        <dbReference type="ARBA" id="ARBA00022840"/>
    </source>
</evidence>
<keyword evidence="2" id="KW-0813">Transport</keyword>
<dbReference type="Gene3D" id="3.40.50.300">
    <property type="entry name" value="P-loop containing nucleotide triphosphate hydrolases"/>
    <property type="match status" value="1"/>
</dbReference>
<evidence type="ECO:0000256" key="2">
    <source>
        <dbReference type="ARBA" id="ARBA00022448"/>
    </source>
</evidence>
<dbReference type="PANTHER" id="PTHR11384:SF59">
    <property type="entry name" value="LYSOSOMAL COBALAMIN TRANSPORTER ABCD4"/>
    <property type="match status" value="1"/>
</dbReference>
<dbReference type="GO" id="GO:0005524">
    <property type="term" value="F:ATP binding"/>
    <property type="evidence" value="ECO:0007669"/>
    <property type="project" value="UniProtKB-KW"/>
</dbReference>
<evidence type="ECO:0000256" key="3">
    <source>
        <dbReference type="ARBA" id="ARBA00022692"/>
    </source>
</evidence>
<dbReference type="InterPro" id="IPR003439">
    <property type="entry name" value="ABC_transporter-like_ATP-bd"/>
</dbReference>
<feature type="transmembrane region" description="Helical" evidence="8">
    <location>
        <begin position="89"/>
        <end position="114"/>
    </location>
</feature>
<dbReference type="PROSITE" id="PS50893">
    <property type="entry name" value="ABC_TRANSPORTER_2"/>
    <property type="match status" value="1"/>
</dbReference>
<keyword evidence="6 8" id="KW-1133">Transmembrane helix</keyword>
<dbReference type="CDD" id="cd03223">
    <property type="entry name" value="ABCD_peroxisomal_ALDP"/>
    <property type="match status" value="1"/>
</dbReference>
<evidence type="ECO:0000313" key="12">
    <source>
        <dbReference type="Proteomes" id="UP000183126"/>
    </source>
</evidence>
<evidence type="ECO:0000259" key="9">
    <source>
        <dbReference type="PROSITE" id="PS50893"/>
    </source>
</evidence>
<comment type="subcellular location">
    <subcellularLocation>
        <location evidence="1">Cell membrane</location>
        <topology evidence="1">Multi-pass membrane protein</topology>
    </subcellularLocation>
</comment>
<name>A0ABY0UNC6_9PSED</name>
<proteinExistence type="predicted"/>
<reference evidence="11 12" key="1">
    <citation type="submission" date="2016-10" db="EMBL/GenBank/DDBJ databases">
        <authorList>
            <person name="Varghese N."/>
            <person name="Submissions S."/>
        </authorList>
    </citation>
    <scope>NUCLEOTIDE SEQUENCE [LARGE SCALE GENOMIC DNA]</scope>
    <source>
        <strain evidence="11 12">BS3111</strain>
    </source>
</reference>
<dbReference type="Pfam" id="PF00005">
    <property type="entry name" value="ABC_tran"/>
    <property type="match status" value="1"/>
</dbReference>
<dbReference type="SUPFAM" id="SSF90123">
    <property type="entry name" value="ABC transporter transmembrane region"/>
    <property type="match status" value="1"/>
</dbReference>
<dbReference type="InterPro" id="IPR011527">
    <property type="entry name" value="ABC1_TM_dom"/>
</dbReference>
<dbReference type="SMART" id="SM00382">
    <property type="entry name" value="AAA"/>
    <property type="match status" value="1"/>
</dbReference>
<dbReference type="InterPro" id="IPR017871">
    <property type="entry name" value="ABC_transporter-like_CS"/>
</dbReference>
<dbReference type="Proteomes" id="UP000183126">
    <property type="component" value="Chromosome I"/>
</dbReference>
<dbReference type="InterPro" id="IPR003593">
    <property type="entry name" value="AAA+_ATPase"/>
</dbReference>